<sequence length="294" mass="32430">MNNLKYSMAILSKISWLLPQLALNQQKIATFILEQPQTVLLLSSQQIAEQIGVSQSAIVKFSQKVGVKGFPALKLAISEELGRKQVLTERSHNVIHNQIASNDSLMVIAQKLAQEKIDSVMETTRQINYPIFNKVATLVNNAQRVQIVGIGGSGLVAKDLYYKLQKIGITTLVDLDHHVQITTALTLTAKDIQIAISFSGKRKNICEAAAIAKQHGAKVIAIVGNKQQKPLVKLADYVLESVAGENEWRSSSISSRAAQNTLTDLLFLALLQKREEKARSLIINARLMINKLDE</sequence>
<evidence type="ECO:0000313" key="6">
    <source>
        <dbReference type="EMBL" id="CBA75961.1"/>
    </source>
</evidence>
<dbReference type="InterPro" id="IPR001347">
    <property type="entry name" value="SIS_dom"/>
</dbReference>
<dbReference type="EMBL" id="FN545258">
    <property type="protein sequence ID" value="CBA75961.1"/>
    <property type="molecule type" value="Genomic_DNA"/>
</dbReference>
<name>D2U3L6_9GAMM</name>
<dbReference type="Pfam" id="PF01380">
    <property type="entry name" value="SIS"/>
    <property type="match status" value="1"/>
</dbReference>
<dbReference type="Gene3D" id="1.10.10.10">
    <property type="entry name" value="Winged helix-like DNA-binding domain superfamily/Winged helix DNA-binding domain"/>
    <property type="match status" value="1"/>
</dbReference>
<evidence type="ECO:0000259" key="5">
    <source>
        <dbReference type="PROSITE" id="PS51464"/>
    </source>
</evidence>
<dbReference type="InterPro" id="IPR036388">
    <property type="entry name" value="WH-like_DNA-bd_sf"/>
</dbReference>
<dbReference type="InterPro" id="IPR035472">
    <property type="entry name" value="RpiR-like_SIS"/>
</dbReference>
<dbReference type="Pfam" id="PF01418">
    <property type="entry name" value="HTH_6"/>
    <property type="match status" value="1"/>
</dbReference>
<gene>
    <name evidence="7" type="primary">murR</name>
    <name evidence="6" type="ORF">ARN_32490</name>
    <name evidence="7" type="ORF">ArsFIN_41790</name>
</gene>
<proteinExistence type="predicted"/>
<evidence type="ECO:0000256" key="2">
    <source>
        <dbReference type="ARBA" id="ARBA00023125"/>
    </source>
</evidence>
<dbReference type="PANTHER" id="PTHR30514">
    <property type="entry name" value="GLUCOKINASE"/>
    <property type="match status" value="1"/>
</dbReference>
<dbReference type="PANTHER" id="PTHR30514:SF17">
    <property type="entry name" value="HTH-TYPE TRANSCRIPTIONAL REGULATOR MURR"/>
    <property type="match status" value="1"/>
</dbReference>
<dbReference type="InterPro" id="IPR009057">
    <property type="entry name" value="Homeodomain-like_sf"/>
</dbReference>
<dbReference type="Gene3D" id="3.40.50.10490">
    <property type="entry name" value="Glucose-6-phosphate isomerase like protein, domain 1"/>
    <property type="match status" value="1"/>
</dbReference>
<dbReference type="KEGG" id="ans:ArsFIN_41790"/>
<dbReference type="SUPFAM" id="SSF46689">
    <property type="entry name" value="Homeodomain-like"/>
    <property type="match status" value="1"/>
</dbReference>
<evidence type="ECO:0000259" key="4">
    <source>
        <dbReference type="PROSITE" id="PS51071"/>
    </source>
</evidence>
<dbReference type="GO" id="GO:1901135">
    <property type="term" value="P:carbohydrate derivative metabolic process"/>
    <property type="evidence" value="ECO:0007669"/>
    <property type="project" value="InterPro"/>
</dbReference>
<reference evidence="7 8" key="2">
    <citation type="submission" date="2019-03" db="EMBL/GenBank/DDBJ databases">
        <title>Long-read sequencing reveals hyperdense prophage content in a complex bacterial symbiont genome.</title>
        <authorList>
            <person name="Frost C.L."/>
            <person name="Siozios S."/>
            <person name="Nadal-Jimenez P."/>
            <person name="Brockhurst M.A."/>
            <person name="King K.C."/>
            <person name="Darby A.C."/>
            <person name="Hurst G.D.D."/>
        </authorList>
    </citation>
    <scope>NUCLEOTIDE SEQUENCE [LARGE SCALE GENOMIC DNA]</scope>
    <source>
        <strain evidence="7 8">FIN</strain>
    </source>
</reference>
<dbReference type="AlphaFoldDB" id="D2U3L6"/>
<dbReference type="GO" id="GO:0003700">
    <property type="term" value="F:DNA-binding transcription factor activity"/>
    <property type="evidence" value="ECO:0007669"/>
    <property type="project" value="InterPro"/>
</dbReference>
<dbReference type="SUPFAM" id="SSF53697">
    <property type="entry name" value="SIS domain"/>
    <property type="match status" value="1"/>
</dbReference>
<accession>D2U3L6</accession>
<dbReference type="GO" id="GO:0003677">
    <property type="term" value="F:DNA binding"/>
    <property type="evidence" value="ECO:0007669"/>
    <property type="project" value="UniProtKB-KW"/>
</dbReference>
<evidence type="ECO:0000313" key="7">
    <source>
        <dbReference type="EMBL" id="QBY45568.1"/>
    </source>
</evidence>
<dbReference type="EMBL" id="CP038613">
    <property type="protein sequence ID" value="QBY45568.1"/>
    <property type="molecule type" value="Genomic_DNA"/>
</dbReference>
<feature type="domain" description="HTH rpiR-type" evidence="4">
    <location>
        <begin position="8"/>
        <end position="84"/>
    </location>
</feature>
<protein>
    <submittedName>
        <fullName evidence="7">HTH-type transcriptional regulator MurR</fullName>
    </submittedName>
    <submittedName>
        <fullName evidence="6">RpiR-family transcriptional regulator</fullName>
    </submittedName>
</protein>
<dbReference type="Proteomes" id="UP000295134">
    <property type="component" value="Chromosome"/>
</dbReference>
<feature type="domain" description="SIS" evidence="5">
    <location>
        <begin position="135"/>
        <end position="276"/>
    </location>
</feature>
<reference evidence="6" key="1">
    <citation type="journal article" date="2010" name="Insect Mol. Biol.">
        <title>The draft genome sequence of Arsenophonus nasoniae, son-killer bacterium of Nasonia vitripennis, reveals genes associated with virulence and symbiosis.</title>
        <authorList>
            <person name="Wilkes T."/>
            <person name="Darby A.C."/>
            <person name="Choi J."/>
            <person name="Colborne J.K."/>
            <person name="Werren J.H."/>
            <person name="Hurst G.D.D."/>
        </authorList>
    </citation>
    <scope>NUCLEOTIDE SEQUENCE</scope>
</reference>
<keyword evidence="3" id="KW-0804">Transcription</keyword>
<evidence type="ECO:0000256" key="3">
    <source>
        <dbReference type="ARBA" id="ARBA00023163"/>
    </source>
</evidence>
<organism evidence="6">
    <name type="scientific">Arsenophonus nasoniae</name>
    <name type="common">son-killer infecting Nasonia vitripennis</name>
    <dbReference type="NCBI Taxonomy" id="638"/>
    <lineage>
        <taxon>Bacteria</taxon>
        <taxon>Pseudomonadati</taxon>
        <taxon>Pseudomonadota</taxon>
        <taxon>Gammaproteobacteria</taxon>
        <taxon>Enterobacterales</taxon>
        <taxon>Morganellaceae</taxon>
        <taxon>Arsenophonus</taxon>
    </lineage>
</organism>
<dbReference type="CDD" id="cd05013">
    <property type="entry name" value="SIS_RpiR"/>
    <property type="match status" value="1"/>
</dbReference>
<evidence type="ECO:0000313" key="8">
    <source>
        <dbReference type="Proteomes" id="UP000295134"/>
    </source>
</evidence>
<dbReference type="InterPro" id="IPR046348">
    <property type="entry name" value="SIS_dom_sf"/>
</dbReference>
<dbReference type="PROSITE" id="PS51464">
    <property type="entry name" value="SIS"/>
    <property type="match status" value="1"/>
</dbReference>
<dbReference type="GO" id="GO:0097367">
    <property type="term" value="F:carbohydrate derivative binding"/>
    <property type="evidence" value="ECO:0007669"/>
    <property type="project" value="InterPro"/>
</dbReference>
<dbReference type="PROSITE" id="PS51071">
    <property type="entry name" value="HTH_RPIR"/>
    <property type="match status" value="1"/>
</dbReference>
<dbReference type="InterPro" id="IPR047640">
    <property type="entry name" value="RpiR-like"/>
</dbReference>
<keyword evidence="2" id="KW-0238">DNA-binding</keyword>
<keyword evidence="1" id="KW-0805">Transcription regulation</keyword>
<dbReference type="InterPro" id="IPR000281">
    <property type="entry name" value="HTH_RpiR"/>
</dbReference>
<evidence type="ECO:0000256" key="1">
    <source>
        <dbReference type="ARBA" id="ARBA00023015"/>
    </source>
</evidence>